<dbReference type="InterPro" id="IPR052435">
    <property type="entry name" value="YY1-Transcr_Regul"/>
</dbReference>
<name>A0A811VA09_CERCA</name>
<evidence type="ECO:0000256" key="1">
    <source>
        <dbReference type="ARBA" id="ARBA00004123"/>
    </source>
</evidence>
<feature type="region of interest" description="Disordered" evidence="6">
    <location>
        <begin position="902"/>
        <end position="928"/>
    </location>
</feature>
<reference evidence="7" key="1">
    <citation type="submission" date="2020-11" db="EMBL/GenBank/DDBJ databases">
        <authorList>
            <person name="Whitehead M."/>
        </authorList>
    </citation>
    <scope>NUCLEOTIDE SEQUENCE</scope>
    <source>
        <strain evidence="7">EGII</strain>
    </source>
</reference>
<dbReference type="OrthoDB" id="6257037at2759"/>
<dbReference type="InterPro" id="IPR003822">
    <property type="entry name" value="PAH"/>
</dbReference>
<feature type="compositionally biased region" description="Low complexity" evidence="6">
    <location>
        <begin position="21"/>
        <end position="36"/>
    </location>
</feature>
<accession>A0A811VA09</accession>
<protein>
    <submittedName>
        <fullName evidence="7">(Mediterranean fruit fly) hypothetical protein</fullName>
    </submittedName>
</protein>
<dbReference type="Gene3D" id="1.10.10.60">
    <property type="entry name" value="Homeodomain-like"/>
    <property type="match status" value="1"/>
</dbReference>
<dbReference type="PANTHER" id="PTHR16088">
    <property type="entry name" value="YY1 ASSOCIATED PROTEIN-RELATED"/>
    <property type="match status" value="1"/>
</dbReference>
<dbReference type="GO" id="GO:0003712">
    <property type="term" value="F:transcription coregulator activity"/>
    <property type="evidence" value="ECO:0007669"/>
    <property type="project" value="TreeGrafter"/>
</dbReference>
<evidence type="ECO:0000256" key="4">
    <source>
        <dbReference type="ARBA" id="ARBA00023242"/>
    </source>
</evidence>
<comment type="subcellular location">
    <subcellularLocation>
        <location evidence="1 5">Nucleus</location>
    </subcellularLocation>
</comment>
<evidence type="ECO:0000256" key="3">
    <source>
        <dbReference type="ARBA" id="ARBA00023163"/>
    </source>
</evidence>
<keyword evidence="8" id="KW-1185">Reference proteome</keyword>
<dbReference type="GO" id="GO:0005634">
    <property type="term" value="C:nucleus"/>
    <property type="evidence" value="ECO:0007669"/>
    <property type="project" value="UniProtKB-SubCell"/>
</dbReference>
<dbReference type="GO" id="GO:0006355">
    <property type="term" value="P:regulation of DNA-templated transcription"/>
    <property type="evidence" value="ECO:0007669"/>
    <property type="project" value="InterPro"/>
</dbReference>
<feature type="region of interest" description="Disordered" evidence="6">
    <location>
        <begin position="1"/>
        <end position="57"/>
    </location>
</feature>
<feature type="compositionally biased region" description="Polar residues" evidence="6">
    <location>
        <begin position="542"/>
        <end position="555"/>
    </location>
</feature>
<feature type="compositionally biased region" description="Polar residues" evidence="6">
    <location>
        <begin position="1"/>
        <end position="20"/>
    </location>
</feature>
<dbReference type="Proteomes" id="UP000606786">
    <property type="component" value="Unassembled WGS sequence"/>
</dbReference>
<feature type="region of interest" description="Disordered" evidence="6">
    <location>
        <begin position="1595"/>
        <end position="1627"/>
    </location>
</feature>
<dbReference type="EMBL" id="CAJHJT010000056">
    <property type="protein sequence ID" value="CAD7011791.1"/>
    <property type="molecule type" value="Genomic_DNA"/>
</dbReference>
<dbReference type="PANTHER" id="PTHR16088:SF3">
    <property type="entry name" value="GON-4-LIKE PROTEIN"/>
    <property type="match status" value="1"/>
</dbReference>
<evidence type="ECO:0000313" key="7">
    <source>
        <dbReference type="EMBL" id="CAD7011791.1"/>
    </source>
</evidence>
<feature type="region of interest" description="Disordered" evidence="6">
    <location>
        <begin position="183"/>
        <end position="222"/>
    </location>
</feature>
<comment type="caution">
    <text evidence="7">The sequence shown here is derived from an EMBL/GenBank/DDBJ whole genome shotgun (WGS) entry which is preliminary data.</text>
</comment>
<organism evidence="7 8">
    <name type="scientific">Ceratitis capitata</name>
    <name type="common">Mediterranean fruit fly</name>
    <name type="synonym">Tephritis capitata</name>
    <dbReference type="NCBI Taxonomy" id="7213"/>
    <lineage>
        <taxon>Eukaryota</taxon>
        <taxon>Metazoa</taxon>
        <taxon>Ecdysozoa</taxon>
        <taxon>Arthropoda</taxon>
        <taxon>Hexapoda</taxon>
        <taxon>Insecta</taxon>
        <taxon>Pterygota</taxon>
        <taxon>Neoptera</taxon>
        <taxon>Endopterygota</taxon>
        <taxon>Diptera</taxon>
        <taxon>Brachycera</taxon>
        <taxon>Muscomorpha</taxon>
        <taxon>Tephritoidea</taxon>
        <taxon>Tephritidae</taxon>
        <taxon>Ceratitis</taxon>
        <taxon>Ceratitis</taxon>
    </lineage>
</organism>
<dbReference type="PROSITE" id="PS51477">
    <property type="entry name" value="PAH"/>
    <property type="match status" value="1"/>
</dbReference>
<evidence type="ECO:0000256" key="2">
    <source>
        <dbReference type="ARBA" id="ARBA00023015"/>
    </source>
</evidence>
<dbReference type="InterPro" id="IPR036600">
    <property type="entry name" value="PAH_sf"/>
</dbReference>
<sequence length="1936" mass="218710">MPGSSVKKQSAGSNSAQKNTSNSSIRNISSGSSGSSRARKRKRCVVKRVSDSDLESELEECNLEDAVDIERKLRKVAEDNHLSDEEMRKLLQKFVKNEHILALVTLKAEDEIARERQESEQPAIIITDTPSVPKLTRAKARELNKIPGISLPSLTESKEPEITALIQEELNSDEDDEEYVFKEDDFVSDEDPNTTASDLDSNPRTPQTPLSQTEAEDSPVKFTSDGCFKIPFEKPRNTSEDVRIAARTRSKLCLEQTAIEDIESEFVPPDVEQIDLQDIDMTANDEDWMQFLNDFTKPLNSSFITDDDDPVNDPEYIAAEKILEDAEELRDINIPRKELTELVAELFEGLVNEGVSLESVELDTPQNVLLNTSEQATIVENNNVSISAGKILTPATTHAQDDERHRVTRQLNFEQEPYNPLPQEQNYVADVPPLVPISSIANVTQNEYSFQPDVMSTPAAINENNRPTAFNTLQLQAPVAYPNNGEESVNQVITLPATGLNAEPEWIAVKIPGLNNSYQLARVVPAANTFGPPPLVRIQSQKALAPNSQQKSQPTPKDPRYTEPYDTNFTYEYISIRKHVYTEYISKFEDVVKMLKNTMPAEELPTDGKGFTRFQHDILQQQLRLHVQMLTQTFVQSYSHPNYWKLAPKAKDMLMELEQKAEDDASFRAWNLRPAMKLIRQWEEDLSEDTPQNKEMMKFINSEVHSTRSNCRQVPRFPPRIMELMLNSKVFMYPQYLPRIPFRSRPRRYECFAPAEMQLIAMGLERHINKIRETGERLSNKTNEVRAAVRRLITDTVYGKSIRRVWGQVRNLRHANFYNPVKFYFEHKRAPPIEHKLITFENSKVLPPKDRYEDLPLAWQTYIDEKRSARRKRGVRASETAGASYLQFVREALGEDIQLPDSAAEAATPNDSGADNSRSYTQSGNTTFFNRSHSKRSFANSVTINVNYYFGATPTHGETQANANATLALPAPETTNGEPVNASELACTPLSNSSPQGETSIVSFNYDWNSKTLRPIIEPKLKRSSPNLKTIKTKREKKVTTRPCKLVQYKRIRNLRGARRTLALSKINKRLWRKRFTIILKSYRLYLTRKERRFKRSILVRNVYRYFKALELYTNLLRDLKMACRNAIAANLASVPADNTEQLTSNTAGTTTTSQHSPTAKFFIHGSSQYGKRTRTQLAQQQALDEDSFVGSRSKKASRQEENFKHMLLPDTAEDANRKDAIYAFNFYEKVEEVFKASNRPEDCKRFNHILKTFDPRRDKVSDLYNKMERLFLPEYPELAQVFLTFLLPSEAAEIGKFFEYFMINNMTTFINKLNIYFNKQPAQIRKIYNCLAELAEEPEVTMKKVEAKILPLLKGNQFLIEWFLQQFPEAKPPERLLSTVEQVNLKEAEIRPNSHETLNDPPEAITPCCEMQQQQQQQQQNQAHQCQLRYINGRIFYGNKITLPAKLSFMASNAQSDNDNECDADELSEQAMSECVHGIREHGERRLAAVVDKAAAADCNPDDNDISEEEDVTKTLLIDTENHEDTTSSIETCDDAALRAHAMRLNPAFYGNTCFAAVTSTPNAATTYVPHHPNAKKSLLNFNDDGKVVSPRKQLTPGASGNTVPASVTPTQCLSPNITAGNTSTNQPTTTMANINALNNNAGDGDDNNVTLQQQREKRKLSPTKKVKSPLAATRLRSSAGNAQPMVVIYEHNAAIACAKKLQSLIAEEDNEGDIDNKERIAIIARAKDSMPEGLQQDADESVVIQVEERRAQSPHTPPLLTVTKVEHSDNSDDLEFIPEGTEVTHSLTHGCFERNISEYASLEQIQNSTVTTRTTTTPAIDVQSMPVATANENYTEDCKLEVVATLSAATEGSNTAATCATSSSNTAIAASKESIAAWTREEDKLILIEMKLSAGLEREQLLARIHDKLPTRTLTEIKGRYHFLMDFLSKLQGK</sequence>
<gene>
    <name evidence="7" type="ORF">CCAP1982_LOCUS19901</name>
</gene>
<feature type="compositionally biased region" description="Polar residues" evidence="6">
    <location>
        <begin position="909"/>
        <end position="928"/>
    </location>
</feature>
<keyword evidence="4 5" id="KW-0539">Nucleus</keyword>
<evidence type="ECO:0000256" key="5">
    <source>
        <dbReference type="PROSITE-ProRule" id="PRU00810"/>
    </source>
</evidence>
<feature type="compositionally biased region" description="Polar residues" evidence="6">
    <location>
        <begin position="193"/>
        <end position="213"/>
    </location>
</feature>
<feature type="compositionally biased region" description="Polar residues" evidence="6">
    <location>
        <begin position="1598"/>
        <end position="1627"/>
    </location>
</feature>
<feature type="region of interest" description="Disordered" evidence="6">
    <location>
        <begin position="542"/>
        <end position="563"/>
    </location>
</feature>
<keyword evidence="2" id="KW-0805">Transcription regulation</keyword>
<proteinExistence type="predicted"/>
<dbReference type="Gene3D" id="1.20.1160.11">
    <property type="entry name" value="Paired amphipathic helix"/>
    <property type="match status" value="1"/>
</dbReference>
<keyword evidence="3" id="KW-0804">Transcription</keyword>
<feature type="compositionally biased region" description="Basic residues" evidence="6">
    <location>
        <begin position="37"/>
        <end position="46"/>
    </location>
</feature>
<evidence type="ECO:0000313" key="8">
    <source>
        <dbReference type="Proteomes" id="UP000606786"/>
    </source>
</evidence>
<evidence type="ECO:0000256" key="6">
    <source>
        <dbReference type="SAM" id="MobiDB-lite"/>
    </source>
</evidence>